<proteinExistence type="predicted"/>
<accession>B1F9D4</accession>
<dbReference type="RefSeq" id="WP_006749860.1">
    <property type="nucleotide sequence ID" value="NZ_ABLC01000006.1"/>
</dbReference>
<keyword evidence="1" id="KW-1133">Transmembrane helix</keyword>
<keyword evidence="1" id="KW-0812">Transmembrane</keyword>
<name>B1F9D4_9BURK</name>
<organism evidence="2 3">
    <name type="scientific">Burkholderia ambifaria IOP40-10</name>
    <dbReference type="NCBI Taxonomy" id="396596"/>
    <lineage>
        <taxon>Bacteria</taxon>
        <taxon>Pseudomonadati</taxon>
        <taxon>Pseudomonadota</taxon>
        <taxon>Betaproteobacteria</taxon>
        <taxon>Burkholderiales</taxon>
        <taxon>Burkholderiaceae</taxon>
        <taxon>Burkholderia</taxon>
        <taxon>Burkholderia cepacia complex</taxon>
    </lineage>
</organism>
<evidence type="ECO:0000256" key="1">
    <source>
        <dbReference type="SAM" id="Phobius"/>
    </source>
</evidence>
<keyword evidence="1" id="KW-0472">Membrane</keyword>
<evidence type="ECO:0008006" key="4">
    <source>
        <dbReference type="Google" id="ProtNLM"/>
    </source>
</evidence>
<dbReference type="EMBL" id="ABLC01000006">
    <property type="protein sequence ID" value="EDT05906.1"/>
    <property type="molecule type" value="Genomic_DNA"/>
</dbReference>
<feature type="transmembrane region" description="Helical" evidence="1">
    <location>
        <begin position="21"/>
        <end position="43"/>
    </location>
</feature>
<dbReference type="PATRIC" id="fig|396596.7.peg.7425"/>
<feature type="transmembrane region" description="Helical" evidence="1">
    <location>
        <begin position="63"/>
        <end position="86"/>
    </location>
</feature>
<feature type="transmembrane region" description="Helical" evidence="1">
    <location>
        <begin position="98"/>
        <end position="120"/>
    </location>
</feature>
<evidence type="ECO:0000313" key="2">
    <source>
        <dbReference type="EMBL" id="EDT05906.1"/>
    </source>
</evidence>
<gene>
    <name evidence="2" type="ORF">BamIOP4010DRAFT_0643</name>
</gene>
<comment type="caution">
    <text evidence="2">The sequence shown here is derived from an EMBL/GenBank/DDBJ whole genome shotgun (WGS) entry which is preliminary data.</text>
</comment>
<dbReference type="Proteomes" id="UP000005463">
    <property type="component" value="Unassembled WGS sequence"/>
</dbReference>
<protein>
    <recommendedName>
        <fullName evidence="4">Transmembrane protein</fullName>
    </recommendedName>
</protein>
<feature type="transmembrane region" description="Helical" evidence="1">
    <location>
        <begin position="140"/>
        <end position="162"/>
    </location>
</feature>
<sequence>MMQSTSNGQNIGPVLVSCARSVALWLFALALLVGFVFAVPFIAEGVAFVWYGWARILTSNYATVIPAALLEWGALIVAAWAACVAVKLDRAKSGGGLFVVMAVLLLVFAVLPANCAIVAVSSDWRIPLSAGHTLIERAAYATAALVISACVFAPVLAFLVCLTQEGS</sequence>
<dbReference type="AlphaFoldDB" id="B1F9D4"/>
<evidence type="ECO:0000313" key="3">
    <source>
        <dbReference type="Proteomes" id="UP000005463"/>
    </source>
</evidence>
<reference evidence="2 3" key="1">
    <citation type="submission" date="2008-03" db="EMBL/GenBank/DDBJ databases">
        <title>Sequencing of the draft genome and assembly of Burkholderia ambifaria IOP40-10.</title>
        <authorList>
            <consortium name="US DOE Joint Genome Institute (JGI-PGF)"/>
            <person name="Copeland A."/>
            <person name="Lucas S."/>
            <person name="Lapidus A."/>
            <person name="Glavina del Rio T."/>
            <person name="Dalin E."/>
            <person name="Tice H."/>
            <person name="Bruce D."/>
            <person name="Goodwin L."/>
            <person name="Pitluck S."/>
            <person name="Larimer F."/>
            <person name="Land M.L."/>
            <person name="Hauser L."/>
            <person name="Tiedje J."/>
            <person name="Richardson P."/>
        </authorList>
    </citation>
    <scope>NUCLEOTIDE SEQUENCE [LARGE SCALE GENOMIC DNA]</scope>
    <source>
        <strain evidence="2 3">IOP40-10</strain>
    </source>
</reference>